<dbReference type="AlphaFoldDB" id="A0A6J1KUK1"/>
<reference evidence="4" key="1">
    <citation type="submission" date="2025-08" db="UniProtKB">
        <authorList>
            <consortium name="RefSeq"/>
        </authorList>
    </citation>
    <scope>IDENTIFICATION</scope>
    <source>
        <tissue evidence="4">Young leaves</tissue>
    </source>
</reference>
<evidence type="ECO:0000313" key="4">
    <source>
        <dbReference type="RefSeq" id="XP_023005942.1"/>
    </source>
</evidence>
<keyword evidence="1" id="KW-0175">Coiled coil</keyword>
<gene>
    <name evidence="4" type="primary">LOC111498800</name>
</gene>
<accession>A0A6J1KUK1</accession>
<keyword evidence="3" id="KW-1185">Reference proteome</keyword>
<dbReference type="GeneID" id="111498800"/>
<organism evidence="3 4">
    <name type="scientific">Cucurbita maxima</name>
    <name type="common">Pumpkin</name>
    <name type="synonym">Winter squash</name>
    <dbReference type="NCBI Taxonomy" id="3661"/>
    <lineage>
        <taxon>Eukaryota</taxon>
        <taxon>Viridiplantae</taxon>
        <taxon>Streptophyta</taxon>
        <taxon>Embryophyta</taxon>
        <taxon>Tracheophyta</taxon>
        <taxon>Spermatophyta</taxon>
        <taxon>Magnoliopsida</taxon>
        <taxon>eudicotyledons</taxon>
        <taxon>Gunneridae</taxon>
        <taxon>Pentapetalae</taxon>
        <taxon>rosids</taxon>
        <taxon>fabids</taxon>
        <taxon>Cucurbitales</taxon>
        <taxon>Cucurbitaceae</taxon>
        <taxon>Cucurbiteae</taxon>
        <taxon>Cucurbita</taxon>
    </lineage>
</organism>
<dbReference type="Proteomes" id="UP000504608">
    <property type="component" value="Unplaced"/>
</dbReference>
<evidence type="ECO:0000313" key="3">
    <source>
        <dbReference type="Proteomes" id="UP000504608"/>
    </source>
</evidence>
<proteinExistence type="predicted"/>
<feature type="compositionally biased region" description="Basic and acidic residues" evidence="2">
    <location>
        <begin position="263"/>
        <end position="294"/>
    </location>
</feature>
<evidence type="ECO:0000256" key="2">
    <source>
        <dbReference type="SAM" id="MobiDB-lite"/>
    </source>
</evidence>
<feature type="region of interest" description="Disordered" evidence="2">
    <location>
        <begin position="231"/>
        <end position="250"/>
    </location>
</feature>
<protein>
    <submittedName>
        <fullName evidence="4">Coiled-coil domain-containing protein 186</fullName>
    </submittedName>
</protein>
<name>A0A6J1KUK1_CUCMA</name>
<dbReference type="KEGG" id="cmax:111498800"/>
<dbReference type="RefSeq" id="XP_023005942.1">
    <property type="nucleotide sequence ID" value="XM_023150174.1"/>
</dbReference>
<dbReference type="OrthoDB" id="687739at2759"/>
<feature type="region of interest" description="Disordered" evidence="2">
    <location>
        <begin position="257"/>
        <end position="355"/>
    </location>
</feature>
<feature type="coiled-coil region" evidence="1">
    <location>
        <begin position="76"/>
        <end position="103"/>
    </location>
</feature>
<sequence length="355" mass="41598">MANTTSKLENSEQTLLKIGIPLALSAAGGVCCGIMMARSSFPSLNPFKRISQLVKNESFDSQNHSAPLPLKQKETSPNIEEVLLGLKNRVEDLERKELGIEKQFIWYQNLKEKEALLMELKNTLVLDMAHIRFLEKEILLMEEENKRFESLVTEYLGVSEQFEGQKPENRLLEREVKKLKKRLKDQSKMIREKNLKIEESRTEFWRNNEEMERKKRMIEKLRNELRELKMQMENNASSSSPFKIEEEKEVTMKDVSKLSIGNHEQEQKENHKDLDQKESSPDKTTRPKLTEDVNKLSIGNHEQEQEEQKENHKDLAQKESSPDKTKYTRPRLLRRISDSGSSEMNTKMKKKIRPQ</sequence>
<evidence type="ECO:0000256" key="1">
    <source>
        <dbReference type="SAM" id="Coils"/>
    </source>
</evidence>
<feature type="compositionally biased region" description="Polar residues" evidence="2">
    <location>
        <begin position="232"/>
        <end position="241"/>
    </location>
</feature>
<feature type="compositionally biased region" description="Basic and acidic residues" evidence="2">
    <location>
        <begin position="301"/>
        <end position="326"/>
    </location>
</feature>